<proteinExistence type="inferred from homology"/>
<dbReference type="InterPro" id="IPR007484">
    <property type="entry name" value="Peptidase_M28"/>
</dbReference>
<accession>A0A3D8LDT8</accession>
<feature type="transmembrane region" description="Helical" evidence="9">
    <location>
        <begin position="330"/>
        <end position="348"/>
    </location>
</feature>
<keyword evidence="12" id="KW-1185">Reference proteome</keyword>
<dbReference type="OrthoDB" id="9778250at2"/>
<dbReference type="AlphaFoldDB" id="A0A3D8LDT8"/>
<name>A0A3D8LDT8_9BACT</name>
<comment type="subcellular location">
    <subcellularLocation>
        <location evidence="2">Vacuole membrane</location>
        <topology evidence="2">Multi-pass membrane protein</topology>
    </subcellularLocation>
</comment>
<keyword evidence="9" id="KW-0812">Transmembrane</keyword>
<dbReference type="RefSeq" id="WP_115565155.1">
    <property type="nucleotide sequence ID" value="NZ_QRGR01000008.1"/>
</dbReference>
<feature type="transmembrane region" description="Helical" evidence="9">
    <location>
        <begin position="487"/>
        <end position="511"/>
    </location>
</feature>
<keyword evidence="9" id="KW-0472">Membrane</keyword>
<dbReference type="InterPro" id="IPR045175">
    <property type="entry name" value="M28_fam"/>
</dbReference>
<evidence type="ECO:0000256" key="8">
    <source>
        <dbReference type="ARBA" id="ARBA00031512"/>
    </source>
</evidence>
<comment type="similarity">
    <text evidence="3">Belongs to the peptidase M28 family.</text>
</comment>
<comment type="caution">
    <text evidence="11">The sequence shown here is derived from an EMBL/GenBank/DDBJ whole genome shotgun (WGS) entry which is preliminary data.</text>
</comment>
<evidence type="ECO:0000256" key="2">
    <source>
        <dbReference type="ARBA" id="ARBA00004128"/>
    </source>
</evidence>
<evidence type="ECO:0000256" key="5">
    <source>
        <dbReference type="ARBA" id="ARBA00022554"/>
    </source>
</evidence>
<dbReference type="GO" id="GO:0006508">
    <property type="term" value="P:proteolysis"/>
    <property type="evidence" value="ECO:0007669"/>
    <property type="project" value="InterPro"/>
</dbReference>
<keyword evidence="6 9" id="KW-1133">Transmembrane helix</keyword>
<dbReference type="Proteomes" id="UP000256708">
    <property type="component" value="Unassembled WGS sequence"/>
</dbReference>
<feature type="transmembrane region" description="Helical" evidence="9">
    <location>
        <begin position="399"/>
        <end position="420"/>
    </location>
</feature>
<gene>
    <name evidence="11" type="ORF">DXT99_08715</name>
</gene>
<evidence type="ECO:0000256" key="6">
    <source>
        <dbReference type="ARBA" id="ARBA00022989"/>
    </source>
</evidence>
<dbReference type="Pfam" id="PF04389">
    <property type="entry name" value="Peptidase_M28"/>
    <property type="match status" value="1"/>
</dbReference>
<evidence type="ECO:0000256" key="4">
    <source>
        <dbReference type="ARBA" id="ARBA00017435"/>
    </source>
</evidence>
<dbReference type="GO" id="GO:0008235">
    <property type="term" value="F:metalloexopeptidase activity"/>
    <property type="evidence" value="ECO:0007669"/>
    <property type="project" value="InterPro"/>
</dbReference>
<evidence type="ECO:0000313" key="11">
    <source>
        <dbReference type="EMBL" id="RDV15560.1"/>
    </source>
</evidence>
<evidence type="ECO:0000256" key="3">
    <source>
        <dbReference type="ARBA" id="ARBA00010918"/>
    </source>
</evidence>
<sequence>MRYRNNAVATFLLLALTGFALLSIYLLMPPEPKPADAPAEEFSAERAMKYVHQIAQEPHAMGTAAHADVREYLLSEMRQLGLNPQVQEATAVNKAGKAAYVGHAYNLIGRLEGSSAGDTAILLVAHYDSQPNARGAGDDGAGVAAILETIRALKQEGPLEHDVMVLLTDGEEYGLYGAKAFMEHPWAQEVALVLNLEARGNAGPSLTFEMSPGNGWVVKQFIEAAPHPYVSSLAYEIYSRLPNDTDFTVFKNAGYTGLNSAFIAGFVNYHKATDSPENLSQRSLQHHGSNLLALTRHFGHTSLAATKAPDAVFFNFINGWVIRYNANLNLLWIALATLLLVVTLMIGVQKRAITAGQVVVDFFLSLLLIAAVVLLFIPINKLVLQLMPLSHPFNGLYGADMFFIAYLLLALGLFMLLSWLLLLRLRLFSLVMGMLVFQFVLAVVLYLLMPNVMYLILFPVLFSLAGVLAIFLTGLYEGEKVNFRFALILLLAAVPAVFIMMPIVQVVFAAFSLQLPIGMVALFVLLLGLLLPLLRVIERSFSWRGTPLLPLLLLLAGGIEVARAIDYEKPAPGRPLHSHVSYFLDADAERAYWASAFQVTDEWNQQFFQDTTTTGPLREIYPHAAIEYLKSKAEPLTVPAPVAEILQDSVTGDERLLRLRLSSPRGAAHLELVLQPQTPNALLSALLAGEDLQLQLIDAAQGPVYFTRLHGLPTSKEVELELRLKSGIPLTLYLYDQSIGLPQELVAQPKPAHVVAEQGRESNLTVVRKTYTF</sequence>
<dbReference type="PANTHER" id="PTHR12147">
    <property type="entry name" value="METALLOPEPTIDASE M28 FAMILY MEMBER"/>
    <property type="match status" value="1"/>
</dbReference>
<keyword evidence="7" id="KW-0325">Glycoprotein</keyword>
<evidence type="ECO:0000256" key="1">
    <source>
        <dbReference type="ARBA" id="ARBA00003273"/>
    </source>
</evidence>
<dbReference type="EMBL" id="QRGR01000008">
    <property type="protein sequence ID" value="RDV15560.1"/>
    <property type="molecule type" value="Genomic_DNA"/>
</dbReference>
<dbReference type="Gene3D" id="3.40.630.10">
    <property type="entry name" value="Zn peptidases"/>
    <property type="match status" value="1"/>
</dbReference>
<organism evidence="11 12">
    <name type="scientific">Pontibacter diazotrophicus</name>
    <dbReference type="NCBI Taxonomy" id="1400979"/>
    <lineage>
        <taxon>Bacteria</taxon>
        <taxon>Pseudomonadati</taxon>
        <taxon>Bacteroidota</taxon>
        <taxon>Cytophagia</taxon>
        <taxon>Cytophagales</taxon>
        <taxon>Hymenobacteraceae</taxon>
        <taxon>Pontibacter</taxon>
    </lineage>
</organism>
<dbReference type="PANTHER" id="PTHR12147:SF58">
    <property type="entry name" value="VACUOLAR MEMBRANE PROTEASE"/>
    <property type="match status" value="1"/>
</dbReference>
<feature type="transmembrane region" description="Helical" evidence="9">
    <location>
        <begin position="360"/>
        <end position="379"/>
    </location>
</feature>
<feature type="transmembrane region" description="Helical" evidence="9">
    <location>
        <begin position="517"/>
        <end position="536"/>
    </location>
</feature>
<feature type="transmembrane region" description="Helical" evidence="9">
    <location>
        <begin position="454"/>
        <end position="475"/>
    </location>
</feature>
<feature type="domain" description="Peptidase M28" evidence="10">
    <location>
        <begin position="106"/>
        <end position="294"/>
    </location>
</feature>
<dbReference type="SUPFAM" id="SSF53187">
    <property type="entry name" value="Zn-dependent exopeptidases"/>
    <property type="match status" value="1"/>
</dbReference>
<evidence type="ECO:0000313" key="12">
    <source>
        <dbReference type="Proteomes" id="UP000256708"/>
    </source>
</evidence>
<evidence type="ECO:0000256" key="9">
    <source>
        <dbReference type="SAM" id="Phobius"/>
    </source>
</evidence>
<reference evidence="12" key="1">
    <citation type="submission" date="2018-08" db="EMBL/GenBank/DDBJ databases">
        <authorList>
            <person name="Liu Z.-W."/>
            <person name="Du Z.-J."/>
        </authorList>
    </citation>
    <scope>NUCLEOTIDE SEQUENCE [LARGE SCALE GENOMIC DNA]</scope>
    <source>
        <strain evidence="12">H4X</strain>
    </source>
</reference>
<comment type="function">
    <text evidence="1">May be involved in vacuolar sorting and osmoregulation.</text>
</comment>
<dbReference type="GO" id="GO:0005774">
    <property type="term" value="C:vacuolar membrane"/>
    <property type="evidence" value="ECO:0007669"/>
    <property type="project" value="UniProtKB-SubCell"/>
</dbReference>
<keyword evidence="11" id="KW-0378">Hydrolase</keyword>
<keyword evidence="5" id="KW-0926">Vacuole</keyword>
<protein>
    <recommendedName>
        <fullName evidence="4">Vacuolar membrane protease</fullName>
    </recommendedName>
    <alternativeName>
        <fullName evidence="8">FXNA-related family protease 1</fullName>
    </alternativeName>
</protein>
<evidence type="ECO:0000256" key="7">
    <source>
        <dbReference type="ARBA" id="ARBA00023180"/>
    </source>
</evidence>
<feature type="transmembrane region" description="Helical" evidence="9">
    <location>
        <begin position="427"/>
        <end position="448"/>
    </location>
</feature>
<evidence type="ECO:0000259" key="10">
    <source>
        <dbReference type="Pfam" id="PF04389"/>
    </source>
</evidence>